<dbReference type="PANTHER" id="PTHR44068">
    <property type="entry name" value="ZGC:194242"/>
    <property type="match status" value="1"/>
</dbReference>
<dbReference type="STRING" id="469378.Ccur_13700"/>
<dbReference type="InterPro" id="IPR013216">
    <property type="entry name" value="Methyltransf_11"/>
</dbReference>
<dbReference type="KEGG" id="ccu:Ccur_13700"/>
<evidence type="ECO:0000313" key="3">
    <source>
        <dbReference type="EMBL" id="ACU95045.1"/>
    </source>
</evidence>
<evidence type="ECO:0000259" key="2">
    <source>
        <dbReference type="Pfam" id="PF08241"/>
    </source>
</evidence>
<accession>C7ML98</accession>
<name>C7ML98_CRYCD</name>
<keyword evidence="4" id="KW-1185">Reference proteome</keyword>
<dbReference type="EMBL" id="CP001682">
    <property type="protein sequence ID" value="ACU95045.1"/>
    <property type="molecule type" value="Genomic_DNA"/>
</dbReference>
<dbReference type="OrthoDB" id="9769602at2"/>
<dbReference type="GO" id="GO:0003838">
    <property type="term" value="F:sterol 24-C-methyltransferase activity"/>
    <property type="evidence" value="ECO:0007669"/>
    <property type="project" value="TreeGrafter"/>
</dbReference>
<sequence>MDDLYLRNAAKPTGEMGTEVLTRMNEHHKELADWAFSHVSIAHDATALDIGCGGGANLERLLNLCPQGTILGIDYSPTSVQMSIEHNQAAVDAGRLSVQEASVDNLPFADSSIDFVNACETVYFWPHVVHGLAEIHRILKPNGTLLIICEMADPHDPRFAGVNYLTVYEPEELHSLVRQAGFTGAELFKQDEQFCIVASR</sequence>
<dbReference type="eggNOG" id="COG2226">
    <property type="taxonomic scope" value="Bacteria"/>
</dbReference>
<dbReference type="PANTHER" id="PTHR44068:SF1">
    <property type="entry name" value="HYPOTHETICAL LOC100005854"/>
    <property type="match status" value="1"/>
</dbReference>
<dbReference type="GO" id="GO:0032259">
    <property type="term" value="P:methylation"/>
    <property type="evidence" value="ECO:0007669"/>
    <property type="project" value="UniProtKB-KW"/>
</dbReference>
<evidence type="ECO:0000256" key="1">
    <source>
        <dbReference type="ARBA" id="ARBA00022679"/>
    </source>
</evidence>
<dbReference type="CDD" id="cd02440">
    <property type="entry name" value="AdoMet_MTases"/>
    <property type="match status" value="1"/>
</dbReference>
<keyword evidence="1" id="KW-0808">Transferase</keyword>
<keyword evidence="3" id="KW-0489">Methyltransferase</keyword>
<dbReference type="SUPFAM" id="SSF53335">
    <property type="entry name" value="S-adenosyl-L-methionine-dependent methyltransferases"/>
    <property type="match status" value="1"/>
</dbReference>
<dbReference type="RefSeq" id="WP_015778908.1">
    <property type="nucleotide sequence ID" value="NC_013170.1"/>
</dbReference>
<keyword evidence="3" id="KW-0830">Ubiquinone</keyword>
<proteinExistence type="predicted"/>
<dbReference type="GO" id="GO:0016126">
    <property type="term" value="P:sterol biosynthetic process"/>
    <property type="evidence" value="ECO:0007669"/>
    <property type="project" value="TreeGrafter"/>
</dbReference>
<dbReference type="Pfam" id="PF08241">
    <property type="entry name" value="Methyltransf_11"/>
    <property type="match status" value="1"/>
</dbReference>
<dbReference type="HOGENOM" id="CLU_081534_1_1_11"/>
<protein>
    <submittedName>
        <fullName evidence="3">Methylase involved in ubiquinone/menaquinone biosynthesis</fullName>
    </submittedName>
</protein>
<organism evidence="3 4">
    <name type="scientific">Cryptobacterium curtum (strain ATCC 700683 / DSM 15641 / CCUG 43107 / 12-3)</name>
    <dbReference type="NCBI Taxonomy" id="469378"/>
    <lineage>
        <taxon>Bacteria</taxon>
        <taxon>Bacillati</taxon>
        <taxon>Actinomycetota</taxon>
        <taxon>Coriobacteriia</taxon>
        <taxon>Eggerthellales</taxon>
        <taxon>Eggerthellaceae</taxon>
        <taxon>Cryptobacterium</taxon>
    </lineage>
</organism>
<feature type="domain" description="Methyltransferase type 11" evidence="2">
    <location>
        <begin position="48"/>
        <end position="147"/>
    </location>
</feature>
<dbReference type="Gene3D" id="3.40.50.150">
    <property type="entry name" value="Vaccinia Virus protein VP39"/>
    <property type="match status" value="1"/>
</dbReference>
<dbReference type="InterPro" id="IPR029063">
    <property type="entry name" value="SAM-dependent_MTases_sf"/>
</dbReference>
<reference evidence="3 4" key="1">
    <citation type="journal article" date="2009" name="Stand. Genomic Sci.">
        <title>Complete genome sequence of Cryptobacterium curtum type strain (12-3).</title>
        <authorList>
            <person name="Mavrommatis K."/>
            <person name="Pukall R."/>
            <person name="Rohde C."/>
            <person name="Chen F."/>
            <person name="Sims D."/>
            <person name="Brettin T."/>
            <person name="Kuske C."/>
            <person name="Detter J.C."/>
            <person name="Han C."/>
            <person name="Lapidus A."/>
            <person name="Copeland A."/>
            <person name="Glavina Del Rio T."/>
            <person name="Nolan M."/>
            <person name="Lucas S."/>
            <person name="Tice H."/>
            <person name="Cheng J.F."/>
            <person name="Bruce D."/>
            <person name="Goodwin L."/>
            <person name="Pitluck S."/>
            <person name="Ovchinnikova G."/>
            <person name="Pati A."/>
            <person name="Ivanova N."/>
            <person name="Chen A."/>
            <person name="Palaniappan K."/>
            <person name="Chain P."/>
            <person name="D'haeseleer P."/>
            <person name="Goker M."/>
            <person name="Bristow J."/>
            <person name="Eisen J.A."/>
            <person name="Markowitz V."/>
            <person name="Hugenholtz P."/>
            <person name="Rohde M."/>
            <person name="Klenk H.P."/>
            <person name="Kyrpides N.C."/>
        </authorList>
    </citation>
    <scope>NUCLEOTIDE SEQUENCE [LARGE SCALE GENOMIC DNA]</scope>
    <source>
        <strain evidence="4">ATCC 700683 / DSM 15641 / 12-3</strain>
    </source>
</reference>
<gene>
    <name evidence="3" type="ordered locus">Ccur_13700</name>
</gene>
<dbReference type="Proteomes" id="UP000000954">
    <property type="component" value="Chromosome"/>
</dbReference>
<dbReference type="AlphaFoldDB" id="C7ML98"/>
<evidence type="ECO:0000313" key="4">
    <source>
        <dbReference type="Proteomes" id="UP000000954"/>
    </source>
</evidence>
<dbReference type="InterPro" id="IPR050447">
    <property type="entry name" value="Erg6_SMT_methyltransf"/>
</dbReference>